<dbReference type="InterPro" id="IPR015947">
    <property type="entry name" value="PUA-like_sf"/>
</dbReference>
<dbReference type="Proteomes" id="UP000050280">
    <property type="component" value="Unassembled WGS sequence"/>
</dbReference>
<evidence type="ECO:0000259" key="1">
    <source>
        <dbReference type="SMART" id="SM00464"/>
    </source>
</evidence>
<feature type="domain" description="Lon N-terminal" evidence="1">
    <location>
        <begin position="1"/>
        <end position="174"/>
    </location>
</feature>
<protein>
    <submittedName>
        <fullName evidence="2">Peptidase S16 lon domain protein</fullName>
    </submittedName>
</protein>
<dbReference type="SUPFAM" id="SSF88697">
    <property type="entry name" value="PUA domain-like"/>
    <property type="match status" value="1"/>
</dbReference>
<sequence>MFPLQSIFFPGETVPLHIFEPRYRQLINDCREEALTFGIPVFKDKTIEYGTEVQLVEVVNTYEGGEMDVICIARQVFRVLDFENRMPGKLYAGAVVSFLEADNDADEGLRKQVLKRIKVLYDLMAVEMPQVPFDKFNSYAFAHKMGLSFEQEYELLQLTNETERLHYIDDHLQSTIAVLEQINTTKAVIEMNGHFKNFDPLDFEDFTLN</sequence>
<proteinExistence type="predicted"/>
<dbReference type="PATRIC" id="fig|1300341.3.peg.2304"/>
<dbReference type="EMBL" id="LDJX01000004">
    <property type="protein sequence ID" value="KPM31633.1"/>
    <property type="molecule type" value="Genomic_DNA"/>
</dbReference>
<organism evidence="2 3">
    <name type="scientific">Croceitalea dokdonensis DOKDO 023</name>
    <dbReference type="NCBI Taxonomy" id="1300341"/>
    <lineage>
        <taxon>Bacteria</taxon>
        <taxon>Pseudomonadati</taxon>
        <taxon>Bacteroidota</taxon>
        <taxon>Flavobacteriia</taxon>
        <taxon>Flavobacteriales</taxon>
        <taxon>Flavobacteriaceae</taxon>
        <taxon>Croceitalea</taxon>
    </lineage>
</organism>
<dbReference type="Pfam" id="PF02190">
    <property type="entry name" value="LON_substr_bdg"/>
    <property type="match status" value="1"/>
</dbReference>
<dbReference type="AlphaFoldDB" id="A0A0P7AT94"/>
<accession>A0A0P7AT94</accession>
<dbReference type="PANTHER" id="PTHR46732:SF8">
    <property type="entry name" value="ATP-DEPENDENT PROTEASE LA (LON) DOMAIN PROTEIN"/>
    <property type="match status" value="1"/>
</dbReference>
<comment type="caution">
    <text evidence="2">The sequence shown here is derived from an EMBL/GenBank/DDBJ whole genome shotgun (WGS) entry which is preliminary data.</text>
</comment>
<dbReference type="SMART" id="SM00464">
    <property type="entry name" value="LON"/>
    <property type="match status" value="1"/>
</dbReference>
<dbReference type="STRING" id="1300341.I595_2127"/>
<dbReference type="PANTHER" id="PTHR46732">
    <property type="entry name" value="ATP-DEPENDENT PROTEASE LA (LON) DOMAIN PROTEIN"/>
    <property type="match status" value="1"/>
</dbReference>
<keyword evidence="3" id="KW-1185">Reference proteome</keyword>
<evidence type="ECO:0000313" key="2">
    <source>
        <dbReference type="EMBL" id="KPM31633.1"/>
    </source>
</evidence>
<gene>
    <name evidence="2" type="ORF">I595_2127</name>
</gene>
<reference evidence="2 3" key="1">
    <citation type="submission" date="2015-09" db="EMBL/GenBank/DDBJ databases">
        <title>Genome sequence of the marine flavobacterium Croceitalea dokdonensis DOKDO 023 that contains proton- and sodium-pumping rhodopsins.</title>
        <authorList>
            <person name="Kwon S.-K."/>
            <person name="Lee H.K."/>
            <person name="Kwak M.-J."/>
            <person name="Kim J.F."/>
        </authorList>
    </citation>
    <scope>NUCLEOTIDE SEQUENCE [LARGE SCALE GENOMIC DNA]</scope>
    <source>
        <strain evidence="2 3">DOKDO 023</strain>
    </source>
</reference>
<dbReference type="InterPro" id="IPR046336">
    <property type="entry name" value="Lon_prtase_N_sf"/>
</dbReference>
<dbReference type="InterPro" id="IPR003111">
    <property type="entry name" value="Lon_prtase_N"/>
</dbReference>
<evidence type="ECO:0000313" key="3">
    <source>
        <dbReference type="Proteomes" id="UP000050280"/>
    </source>
</evidence>
<dbReference type="Gene3D" id="2.30.130.40">
    <property type="entry name" value="LON domain-like"/>
    <property type="match status" value="1"/>
</dbReference>
<name>A0A0P7AT94_9FLAO</name>